<protein>
    <submittedName>
        <fullName evidence="1">Uncharacterized protein</fullName>
    </submittedName>
</protein>
<name>A0A4R2FI22_9GAMM</name>
<comment type="caution">
    <text evidence="1">The sequence shown here is derived from an EMBL/GenBank/DDBJ whole genome shotgun (WGS) entry which is preliminary data.</text>
</comment>
<evidence type="ECO:0000313" key="1">
    <source>
        <dbReference type="EMBL" id="TCN86845.1"/>
    </source>
</evidence>
<sequence length="98" mass="10813">MSTKEWVYQENDLVGLYQEMTFDEDNNNPAVIQIINPANFTVASESNAEGTVFGKLEAEIPADVFDHIAIAWLKKRKLHGALGGPVGLEWGSPDSHLD</sequence>
<evidence type="ECO:0000313" key="2">
    <source>
        <dbReference type="Proteomes" id="UP000294832"/>
    </source>
</evidence>
<dbReference type="AlphaFoldDB" id="A0A4R2FI22"/>
<reference evidence="1 2" key="1">
    <citation type="submission" date="2019-03" db="EMBL/GenBank/DDBJ databases">
        <title>Freshwater and sediment microbial communities from various areas in North America, analyzing microbe dynamics in response to fracking.</title>
        <authorList>
            <person name="Lamendella R."/>
        </authorList>
    </citation>
    <scope>NUCLEOTIDE SEQUENCE [LARGE SCALE GENOMIC DNA]</scope>
    <source>
        <strain evidence="1 2">74A</strain>
    </source>
</reference>
<proteinExistence type="predicted"/>
<dbReference type="OrthoDB" id="6370238at2"/>
<keyword evidence="2" id="KW-1185">Reference proteome</keyword>
<accession>A0A4R2FI22</accession>
<gene>
    <name evidence="1" type="ORF">EDC91_106120</name>
</gene>
<dbReference type="RefSeq" id="WP_133038410.1">
    <property type="nucleotide sequence ID" value="NZ_SLWF01000006.1"/>
</dbReference>
<organism evidence="1 2">
    <name type="scientific">Shewanella fodinae</name>
    <dbReference type="NCBI Taxonomy" id="552357"/>
    <lineage>
        <taxon>Bacteria</taxon>
        <taxon>Pseudomonadati</taxon>
        <taxon>Pseudomonadota</taxon>
        <taxon>Gammaproteobacteria</taxon>
        <taxon>Alteromonadales</taxon>
        <taxon>Shewanellaceae</taxon>
        <taxon>Shewanella</taxon>
    </lineage>
</organism>
<dbReference type="EMBL" id="SLWF01000006">
    <property type="protein sequence ID" value="TCN86845.1"/>
    <property type="molecule type" value="Genomic_DNA"/>
</dbReference>
<dbReference type="Proteomes" id="UP000294832">
    <property type="component" value="Unassembled WGS sequence"/>
</dbReference>